<sequence length="123" mass="13643">MKHITALHRGWASLDQDGGPPPEWPPPHLTMTSPKGVGGAALGNLIGRNHSGWCLLPPPFPSSPEVLRLAATPQWYDKRERGVPATACQDRHVRNCLRHELRRLYYYAGAVLTLSFRVSGLEI</sequence>
<accession>A0A0G4MXE8</accession>
<evidence type="ECO:0000313" key="2">
    <source>
        <dbReference type="EMBL" id="CRK29880.1"/>
    </source>
</evidence>
<name>A0A0G4MXE8_VERLO</name>
<dbReference type="EMBL" id="CVQI01031607">
    <property type="protein sequence ID" value="CRK38784.1"/>
    <property type="molecule type" value="Genomic_DNA"/>
</dbReference>
<dbReference type="Proteomes" id="UP000044602">
    <property type="component" value="Unassembled WGS sequence"/>
</dbReference>
<dbReference type="EMBL" id="CVQH01021284">
    <property type="protein sequence ID" value="CRK29880.1"/>
    <property type="molecule type" value="Genomic_DNA"/>
</dbReference>
<feature type="compositionally biased region" description="Pro residues" evidence="1">
    <location>
        <begin position="19"/>
        <end position="28"/>
    </location>
</feature>
<evidence type="ECO:0000313" key="3">
    <source>
        <dbReference type="EMBL" id="CRK38784.1"/>
    </source>
</evidence>
<protein>
    <submittedName>
        <fullName evidence="3">Uncharacterized protein</fullName>
    </submittedName>
</protein>
<dbReference type="AlphaFoldDB" id="A0A0G4MXE8"/>
<keyword evidence="4" id="KW-1185">Reference proteome</keyword>
<evidence type="ECO:0000256" key="1">
    <source>
        <dbReference type="SAM" id="MobiDB-lite"/>
    </source>
</evidence>
<dbReference type="Proteomes" id="UP000045706">
    <property type="component" value="Unassembled WGS sequence"/>
</dbReference>
<evidence type="ECO:0000313" key="4">
    <source>
        <dbReference type="Proteomes" id="UP000044602"/>
    </source>
</evidence>
<evidence type="ECO:0000313" key="5">
    <source>
        <dbReference type="Proteomes" id="UP000045706"/>
    </source>
</evidence>
<gene>
    <name evidence="2" type="ORF">BN1708_015703</name>
    <name evidence="3" type="ORF">BN1723_004490</name>
</gene>
<feature type="region of interest" description="Disordered" evidence="1">
    <location>
        <begin position="1"/>
        <end position="28"/>
    </location>
</feature>
<reference evidence="4 5" key="1">
    <citation type="submission" date="2015-05" db="EMBL/GenBank/DDBJ databases">
        <authorList>
            <person name="Fogelqvist Johan"/>
        </authorList>
    </citation>
    <scope>NUCLEOTIDE SEQUENCE [LARGE SCALE GENOMIC DNA]</scope>
    <source>
        <strain evidence="2">VL1</strain>
        <strain evidence="3">VL2</strain>
    </source>
</reference>
<proteinExistence type="predicted"/>
<organism evidence="3 5">
    <name type="scientific">Verticillium longisporum</name>
    <name type="common">Verticillium dahliae var. longisporum</name>
    <dbReference type="NCBI Taxonomy" id="100787"/>
    <lineage>
        <taxon>Eukaryota</taxon>
        <taxon>Fungi</taxon>
        <taxon>Dikarya</taxon>
        <taxon>Ascomycota</taxon>
        <taxon>Pezizomycotina</taxon>
        <taxon>Sordariomycetes</taxon>
        <taxon>Hypocreomycetidae</taxon>
        <taxon>Glomerellales</taxon>
        <taxon>Plectosphaerellaceae</taxon>
        <taxon>Verticillium</taxon>
    </lineage>
</organism>